<keyword evidence="4" id="KW-0547">Nucleotide-binding</keyword>
<reference evidence="9 10" key="1">
    <citation type="submission" date="2019-03" db="EMBL/GenBank/DDBJ databases">
        <title>Comparative genomic analyses of the sweetpotato soil rot pathogen, Streptomyces ipomoeae.</title>
        <authorList>
            <person name="Ruschel Soares N."/>
            <person name="Badger J.H."/>
            <person name="Huguet-Tapia J.C."/>
            <person name="Clark C.A."/>
            <person name="Pettis G.S."/>
        </authorList>
    </citation>
    <scope>NUCLEOTIDE SEQUENCE [LARGE SCALE GENOMIC DNA]</scope>
    <source>
        <strain evidence="9 10">88-35</strain>
    </source>
</reference>
<evidence type="ECO:0000256" key="2">
    <source>
        <dbReference type="ARBA" id="ARBA00022679"/>
    </source>
</evidence>
<evidence type="ECO:0000256" key="5">
    <source>
        <dbReference type="ARBA" id="ARBA00022777"/>
    </source>
</evidence>
<dbReference type="Proteomes" id="UP000318720">
    <property type="component" value="Unassembled WGS sequence"/>
</dbReference>
<dbReference type="InterPro" id="IPR050249">
    <property type="entry name" value="Pseudomonas-type_ThrB"/>
</dbReference>
<dbReference type="GO" id="GO:0004413">
    <property type="term" value="F:homoserine kinase activity"/>
    <property type="evidence" value="ECO:0007669"/>
    <property type="project" value="InterPro"/>
</dbReference>
<dbReference type="Gene3D" id="3.30.200.20">
    <property type="entry name" value="Phosphorylase Kinase, domain 1"/>
    <property type="match status" value="1"/>
</dbReference>
<gene>
    <name evidence="9" type="ORF">Sipo8835_10175</name>
</gene>
<sequence length="330" mass="36802">MSRINEFKVLEPDTVHAIAAEYGIGEVEEIERCGEGIINSNYRLQTADGDFLLRVCPPDRVAEELTFELSVLRHLADGGFPTQRPLRRADGSLTGTVDGHPYMVLTFLPGRTLTEEELSVPIAGQAGRLFAQMQNLLDSWVPEGAKPDADHPLIAELAGVVDQRLAELGESGRADRDLVRTTWEQTERLFAPDRPLARGVVHADFYNENVLVQPGPAGLEITGVIDFDDCYWGIQLCDLALATMEFAATDGIRIDWELAGATLDSYRQHRALKAEDGALIFDAFRFLCIKFLGYTLDLGDPQDNPYLHRLRFLAADGTREAYEEMFSRMQ</sequence>
<keyword evidence="6" id="KW-0067">ATP-binding</keyword>
<keyword evidence="3" id="KW-0791">Threonine biosynthesis</keyword>
<dbReference type="Pfam" id="PF01636">
    <property type="entry name" value="APH"/>
    <property type="match status" value="1"/>
</dbReference>
<dbReference type="EMBL" id="SPAZ01000090">
    <property type="protein sequence ID" value="TQE36486.1"/>
    <property type="molecule type" value="Genomic_DNA"/>
</dbReference>
<dbReference type="PANTHER" id="PTHR21064:SF6">
    <property type="entry name" value="AMINOGLYCOSIDE PHOSPHOTRANSFERASE DOMAIN-CONTAINING PROTEIN"/>
    <property type="match status" value="1"/>
</dbReference>
<evidence type="ECO:0000313" key="10">
    <source>
        <dbReference type="Proteomes" id="UP000318720"/>
    </source>
</evidence>
<evidence type="ECO:0000256" key="7">
    <source>
        <dbReference type="ARBA" id="ARBA00038240"/>
    </source>
</evidence>
<dbReference type="GO" id="GO:0009088">
    <property type="term" value="P:threonine biosynthetic process"/>
    <property type="evidence" value="ECO:0007669"/>
    <property type="project" value="UniProtKB-KW"/>
</dbReference>
<organism evidence="9 10">
    <name type="scientific">Streptomyces ipomoeae</name>
    <dbReference type="NCBI Taxonomy" id="103232"/>
    <lineage>
        <taxon>Bacteria</taxon>
        <taxon>Bacillati</taxon>
        <taxon>Actinomycetota</taxon>
        <taxon>Actinomycetes</taxon>
        <taxon>Kitasatosporales</taxon>
        <taxon>Streptomycetaceae</taxon>
        <taxon>Streptomyces</taxon>
    </lineage>
</organism>
<protein>
    <submittedName>
        <fullName evidence="9">Homoserine kinase</fullName>
    </submittedName>
</protein>
<evidence type="ECO:0000259" key="8">
    <source>
        <dbReference type="Pfam" id="PF01636"/>
    </source>
</evidence>
<dbReference type="Gene3D" id="3.90.1200.10">
    <property type="match status" value="1"/>
</dbReference>
<keyword evidence="1" id="KW-0028">Amino-acid biosynthesis</keyword>
<proteinExistence type="inferred from homology"/>
<dbReference type="GO" id="GO:0005524">
    <property type="term" value="F:ATP binding"/>
    <property type="evidence" value="ECO:0007669"/>
    <property type="project" value="UniProtKB-KW"/>
</dbReference>
<evidence type="ECO:0000256" key="1">
    <source>
        <dbReference type="ARBA" id="ARBA00022605"/>
    </source>
</evidence>
<comment type="similarity">
    <text evidence="7">Belongs to the pseudomonas-type ThrB family.</text>
</comment>
<evidence type="ECO:0000256" key="6">
    <source>
        <dbReference type="ARBA" id="ARBA00022840"/>
    </source>
</evidence>
<dbReference type="CDD" id="cd05153">
    <property type="entry name" value="HomoserineK_II"/>
    <property type="match status" value="1"/>
</dbReference>
<evidence type="ECO:0000256" key="3">
    <source>
        <dbReference type="ARBA" id="ARBA00022697"/>
    </source>
</evidence>
<dbReference type="RefSeq" id="WP_009306207.1">
    <property type="nucleotide sequence ID" value="NZ_JARAVA010000002.1"/>
</dbReference>
<keyword evidence="2" id="KW-0808">Transferase</keyword>
<dbReference type="InterPro" id="IPR011009">
    <property type="entry name" value="Kinase-like_dom_sf"/>
</dbReference>
<accession>A0AAE9B160</accession>
<dbReference type="InterPro" id="IPR002575">
    <property type="entry name" value="Aminoglycoside_PTrfase"/>
</dbReference>
<comment type="caution">
    <text evidence="9">The sequence shown here is derived from an EMBL/GenBank/DDBJ whole genome shotgun (WGS) entry which is preliminary data.</text>
</comment>
<keyword evidence="5 9" id="KW-0418">Kinase</keyword>
<dbReference type="SUPFAM" id="SSF56112">
    <property type="entry name" value="Protein kinase-like (PK-like)"/>
    <property type="match status" value="1"/>
</dbReference>
<name>A0AAE9B160_9ACTN</name>
<evidence type="ECO:0000256" key="4">
    <source>
        <dbReference type="ARBA" id="ARBA00022741"/>
    </source>
</evidence>
<feature type="domain" description="Aminoglycoside phosphotransferase" evidence="8">
    <location>
        <begin position="30"/>
        <end position="271"/>
    </location>
</feature>
<evidence type="ECO:0000313" key="9">
    <source>
        <dbReference type="EMBL" id="TQE36486.1"/>
    </source>
</evidence>
<dbReference type="AlphaFoldDB" id="A0AAE9B160"/>
<dbReference type="PANTHER" id="PTHR21064">
    <property type="entry name" value="AMINOGLYCOSIDE PHOSPHOTRANSFERASE DOMAIN-CONTAINING PROTEIN-RELATED"/>
    <property type="match status" value="1"/>
</dbReference>
<dbReference type="InterPro" id="IPR005280">
    <property type="entry name" value="Homoserine_kinase_II"/>
</dbReference>